<evidence type="ECO:0000256" key="8">
    <source>
        <dbReference type="ARBA" id="ARBA00022801"/>
    </source>
</evidence>
<dbReference type="EMBL" id="CP001229">
    <property type="protein sequence ID" value="ACN98915.1"/>
    <property type="molecule type" value="Genomic_DNA"/>
</dbReference>
<dbReference type="InterPro" id="IPR006674">
    <property type="entry name" value="HD_domain"/>
</dbReference>
<keyword evidence="10" id="KW-0067">ATP-binding</keyword>
<organism evidence="14 15">
    <name type="scientific">Sulfurihydrogenibium azorense (strain DSM 15241 / OCM 825 / Az-Fu1)</name>
    <dbReference type="NCBI Taxonomy" id="204536"/>
    <lineage>
        <taxon>Bacteria</taxon>
        <taxon>Pseudomonadati</taxon>
        <taxon>Aquificota</taxon>
        <taxon>Aquificia</taxon>
        <taxon>Aquificales</taxon>
        <taxon>Hydrogenothermaceae</taxon>
        <taxon>Sulfurihydrogenibium</taxon>
    </lineage>
</organism>
<dbReference type="NCBIfam" id="TIGR02578">
    <property type="entry name" value="cas_TM1811_Csm1"/>
    <property type="match status" value="1"/>
</dbReference>
<keyword evidence="8" id="KW-0378">Hydrolase</keyword>
<dbReference type="PROSITE" id="PS50887">
    <property type="entry name" value="GGDEF"/>
    <property type="match status" value="1"/>
</dbReference>
<dbReference type="GO" id="GO:0016740">
    <property type="term" value="F:transferase activity"/>
    <property type="evidence" value="ECO:0007669"/>
    <property type="project" value="UniProtKB-KW"/>
</dbReference>
<proteinExistence type="inferred from homology"/>
<keyword evidence="5" id="KW-0540">Nuclease</keyword>
<dbReference type="InterPro" id="IPR041062">
    <property type="entry name" value="Csm1_B"/>
</dbReference>
<evidence type="ECO:0000256" key="4">
    <source>
        <dbReference type="ARBA" id="ARBA00022679"/>
    </source>
</evidence>
<dbReference type="Gene3D" id="1.10.3210.10">
    <property type="entry name" value="Hypothetical protein af1432"/>
    <property type="match status" value="1"/>
</dbReference>
<evidence type="ECO:0000259" key="13">
    <source>
        <dbReference type="PROSITE" id="PS50887"/>
    </source>
</evidence>
<dbReference type="GO" id="GO:0004519">
    <property type="term" value="F:endonuclease activity"/>
    <property type="evidence" value="ECO:0007669"/>
    <property type="project" value="UniProtKB-KW"/>
</dbReference>
<dbReference type="GO" id="GO:0005524">
    <property type="term" value="F:ATP binding"/>
    <property type="evidence" value="ECO:0007669"/>
    <property type="project" value="UniProtKB-KW"/>
</dbReference>
<keyword evidence="6" id="KW-0547">Nucleotide-binding</keyword>
<feature type="domain" description="GGDEF" evidence="13">
    <location>
        <begin position="592"/>
        <end position="742"/>
    </location>
</feature>
<gene>
    <name evidence="14" type="primary">csm_1</name>
    <name evidence="14" type="ordered locus">SULAZ_1602</name>
</gene>
<dbReference type="HOGENOM" id="CLU_017487_0_0_0"/>
<comment type="cofactor">
    <cofactor evidence="1">
        <name>a divalent metal cation</name>
        <dbReference type="ChEBI" id="CHEBI:60240"/>
    </cofactor>
</comment>
<dbReference type="InterPro" id="IPR013408">
    <property type="entry name" value="Cas10/Csm1"/>
</dbReference>
<dbReference type="RefSeq" id="WP_012674235.1">
    <property type="nucleotide sequence ID" value="NC_012438.1"/>
</dbReference>
<evidence type="ECO:0000256" key="11">
    <source>
        <dbReference type="ARBA" id="ARBA00023118"/>
    </source>
</evidence>
<evidence type="ECO:0000256" key="5">
    <source>
        <dbReference type="ARBA" id="ARBA00022722"/>
    </source>
</evidence>
<dbReference type="GO" id="GO:0051607">
    <property type="term" value="P:defense response to virus"/>
    <property type="evidence" value="ECO:0007669"/>
    <property type="project" value="UniProtKB-KW"/>
</dbReference>
<dbReference type="Proteomes" id="UP000001369">
    <property type="component" value="Chromosome"/>
</dbReference>
<keyword evidence="4" id="KW-0808">Transferase</keyword>
<evidence type="ECO:0000313" key="14">
    <source>
        <dbReference type="EMBL" id="ACN98915.1"/>
    </source>
</evidence>
<dbReference type="OrthoDB" id="9768769at2"/>
<evidence type="ECO:0000256" key="3">
    <source>
        <dbReference type="ARBA" id="ARBA00014333"/>
    </source>
</evidence>
<keyword evidence="15" id="KW-1185">Reference proteome</keyword>
<dbReference type="Pfam" id="PF01966">
    <property type="entry name" value="HD"/>
    <property type="match status" value="1"/>
</dbReference>
<keyword evidence="7" id="KW-0255">Endonuclease</keyword>
<evidence type="ECO:0000256" key="10">
    <source>
        <dbReference type="ARBA" id="ARBA00022840"/>
    </source>
</evidence>
<name>C1DWS9_SULAA</name>
<dbReference type="STRING" id="204536.SULAZ_1602"/>
<dbReference type="PANTHER" id="PTHR36528:SF1">
    <property type="entry name" value="CRISPR SYSTEM SINGLE-STRAND-SPECIFIC DEOXYRIBONUCLEASE CAS10_CSM1 (SUBTYPE III-A)"/>
    <property type="match status" value="1"/>
</dbReference>
<dbReference type="Pfam" id="PF18211">
    <property type="entry name" value="Csm1_B"/>
    <property type="match status" value="1"/>
</dbReference>
<accession>C1DWS9</accession>
<dbReference type="SUPFAM" id="SSF109604">
    <property type="entry name" value="HD-domain/PDEase-like"/>
    <property type="match status" value="1"/>
</dbReference>
<evidence type="ECO:0000256" key="9">
    <source>
        <dbReference type="ARBA" id="ARBA00022839"/>
    </source>
</evidence>
<evidence type="ECO:0000256" key="7">
    <source>
        <dbReference type="ARBA" id="ARBA00022759"/>
    </source>
</evidence>
<dbReference type="Pfam" id="PF22335">
    <property type="entry name" value="Cas10-Cmr2_palm2"/>
    <property type="match status" value="1"/>
</dbReference>
<dbReference type="KEGG" id="saf:SULAZ_1602"/>
<dbReference type="InterPro" id="IPR000160">
    <property type="entry name" value="GGDEF_dom"/>
</dbReference>
<keyword evidence="11" id="KW-0051">Antiviral defense</keyword>
<protein>
    <recommendedName>
        <fullName evidence="3">CRISPR system single-strand-specific deoxyribonuclease Cas10/Csm1 (subtype III-A)</fullName>
    </recommendedName>
    <alternativeName>
        <fullName evidence="12">Cyclic oligoadenylate synthase</fullName>
    </alternativeName>
</protein>
<dbReference type="InterPro" id="IPR043128">
    <property type="entry name" value="Rev_trsase/Diguanyl_cyclase"/>
</dbReference>
<dbReference type="InterPro" id="IPR052117">
    <property type="entry name" value="Cas10/Csm1_subtype-III-A"/>
</dbReference>
<evidence type="ECO:0000256" key="6">
    <source>
        <dbReference type="ARBA" id="ARBA00022741"/>
    </source>
</evidence>
<evidence type="ECO:0000256" key="2">
    <source>
        <dbReference type="ARBA" id="ARBA00005700"/>
    </source>
</evidence>
<dbReference type="PANTHER" id="PTHR36528">
    <property type="entry name" value="CRISPR SYSTEM SINGLE-STRAND-SPECIFIC DEOXYRIBONUCLEASE CAS10/CSM1 (SUBTYPE III-A)"/>
    <property type="match status" value="1"/>
</dbReference>
<evidence type="ECO:0000313" key="15">
    <source>
        <dbReference type="Proteomes" id="UP000001369"/>
    </source>
</evidence>
<evidence type="ECO:0000256" key="12">
    <source>
        <dbReference type="ARBA" id="ARBA00032922"/>
    </source>
</evidence>
<dbReference type="Gene3D" id="3.30.70.270">
    <property type="match status" value="1"/>
</dbReference>
<reference evidence="14 15" key="1">
    <citation type="journal article" date="2009" name="J. Bacteriol.">
        <title>Complete and draft genome sequences of six members of the Aquificales.</title>
        <authorList>
            <person name="Reysenbach A.L."/>
            <person name="Hamamura N."/>
            <person name="Podar M."/>
            <person name="Griffiths E."/>
            <person name="Ferreira S."/>
            <person name="Hochstein R."/>
            <person name="Heidelberg J."/>
            <person name="Johnson J."/>
            <person name="Mead D."/>
            <person name="Pohorille A."/>
            <person name="Sarmiento M."/>
            <person name="Schweighofer K."/>
            <person name="Seshadri R."/>
            <person name="Voytek M.A."/>
        </authorList>
    </citation>
    <scope>NUCLEOTIDE SEQUENCE [LARGE SCALE GENOMIC DNA]</scope>
    <source>
        <strain evidence="15">Az-Fu1 / DSM 15241 / OCM 825</strain>
    </source>
</reference>
<dbReference type="GO" id="GO:0004527">
    <property type="term" value="F:exonuclease activity"/>
    <property type="evidence" value="ECO:0007669"/>
    <property type="project" value="UniProtKB-KW"/>
</dbReference>
<sequence>MHKKEKYLIAIAGLLHDIGKFYQRATNKKTTDEDKKIFQYAHAYLSYEAINQELKEGLESVFSQEELKTILDGCYHHKPTTPIQHLLQKADWISSSERSKDQTIYNLEILSPDQKKKLENFAVQNPRLRSVFENLSLGKEYKKRNYFYKIAPLNLSKDIFPKDLEYTYGQIDTKAADEEEELGSYPKHWESFKTEFNQKLKNAVKFENSPEKIFSLIYHLLYKYLWCIPASTYDKENYSNHYPDISLFDHSRVLSAVACCFYDYDKEGFTQEGTNKFQNKFKDKEVFLHIKGDISGIQKFIYNVYAGKRGTAKTLRGRSFYVSLLPEILSRYILNQLEYPISNLLYSGGGIFEILVANTQENLDKILKIKQEIEEFLATDFEADLGLSLGYYQYSPIEMMKDYKTVLSKLNENLDNAKKEKFSTLIDSGKIFDLLNKKVSDIKQNKKRCPVCKTYLISENLQDDDEICEVCEKFRNIGQFLPKTEYLIFAKNLTPNFVENKKVVNFKKFGAVYLVDKNNISDLQPLFLDPEITEILAINDTSLKRYTTGFKFIGKVVPEAEKDAPLPEEDDKIEEGQIVPFSYLAQFSEGDDRIGILRMDVDNLGKLFSEGLKDKISISRIATLSRSLDLFFSGYLNEICKALTSEYKKQNQDANVKNFFYILYSGGDDVFLVAPWDKAIDIAEKINNEFKNYTCGNPNITLSAGYIQVKHKYPIRFAADLAGEAEEVAKSSGKDRICILGDVLQWNEIKELKSTSEKWIEYIKRNKLQRGFIYAVHRLKEQFLKDLNKSSKVAFPYREIGKEDLMFYPYAQYYIARNINKDIREEVSQFLLDKQNFKKLTFLVNYISLKTRN</sequence>
<comment type="similarity">
    <text evidence="2">Belongs to the CRISPR-associated Cas10/Csm1 family.</text>
</comment>
<dbReference type="eggNOG" id="COG1353">
    <property type="taxonomic scope" value="Bacteria"/>
</dbReference>
<evidence type="ECO:0000256" key="1">
    <source>
        <dbReference type="ARBA" id="ARBA00001968"/>
    </source>
</evidence>
<keyword evidence="9" id="KW-0269">Exonuclease</keyword>
<dbReference type="InterPro" id="IPR054767">
    <property type="entry name" value="Cas10-Cmr2_palm2"/>
</dbReference>
<dbReference type="AlphaFoldDB" id="C1DWS9"/>